<feature type="domain" description="ZP" evidence="1">
    <location>
        <begin position="78"/>
        <end position="202"/>
    </location>
</feature>
<accession>A0A8J2WB75</accession>
<dbReference type="OrthoDB" id="10062424at2759"/>
<name>A0A8J2WB75_9NEOP</name>
<evidence type="ECO:0000313" key="3">
    <source>
        <dbReference type="Proteomes" id="UP000789524"/>
    </source>
</evidence>
<evidence type="ECO:0000313" key="2">
    <source>
        <dbReference type="EMBL" id="CAG9579669.1"/>
    </source>
</evidence>
<proteinExistence type="predicted"/>
<reference evidence="2" key="1">
    <citation type="submission" date="2021-09" db="EMBL/GenBank/DDBJ databases">
        <authorList>
            <person name="Martin H S."/>
        </authorList>
    </citation>
    <scope>NUCLEOTIDE SEQUENCE</scope>
</reference>
<protein>
    <submittedName>
        <fullName evidence="2">(African queen) hypothetical protein</fullName>
    </submittedName>
</protein>
<dbReference type="Proteomes" id="UP000789524">
    <property type="component" value="Unassembled WGS sequence"/>
</dbReference>
<dbReference type="AlphaFoldDB" id="A0A8J2WB75"/>
<dbReference type="EMBL" id="CAKASE010000079">
    <property type="protein sequence ID" value="CAG9579669.1"/>
    <property type="molecule type" value="Genomic_DNA"/>
</dbReference>
<keyword evidence="3" id="KW-1185">Reference proteome</keyword>
<organism evidence="2 3">
    <name type="scientific">Danaus chrysippus</name>
    <name type="common">African queen</name>
    <dbReference type="NCBI Taxonomy" id="151541"/>
    <lineage>
        <taxon>Eukaryota</taxon>
        <taxon>Metazoa</taxon>
        <taxon>Ecdysozoa</taxon>
        <taxon>Arthropoda</taxon>
        <taxon>Hexapoda</taxon>
        <taxon>Insecta</taxon>
        <taxon>Pterygota</taxon>
        <taxon>Neoptera</taxon>
        <taxon>Endopterygota</taxon>
        <taxon>Lepidoptera</taxon>
        <taxon>Glossata</taxon>
        <taxon>Ditrysia</taxon>
        <taxon>Papilionoidea</taxon>
        <taxon>Nymphalidae</taxon>
        <taxon>Danainae</taxon>
        <taxon>Danaini</taxon>
        <taxon>Danaina</taxon>
        <taxon>Danaus</taxon>
        <taxon>Anosia</taxon>
    </lineage>
</organism>
<dbReference type="PROSITE" id="PS51034">
    <property type="entry name" value="ZP_2"/>
    <property type="match status" value="1"/>
</dbReference>
<gene>
    <name evidence="2" type="ORF">DCHRY22_LOCUS13257</name>
</gene>
<dbReference type="InterPro" id="IPR001507">
    <property type="entry name" value="ZP_dom"/>
</dbReference>
<evidence type="ECO:0000259" key="1">
    <source>
        <dbReference type="PROSITE" id="PS51034"/>
    </source>
</evidence>
<dbReference type="PANTHER" id="PTHR46560">
    <property type="entry name" value="CYPHER, ISOFORM B"/>
    <property type="match status" value="1"/>
</dbReference>
<dbReference type="PANTHER" id="PTHR46560:SF1">
    <property type="entry name" value="MINIATURE"/>
    <property type="match status" value="1"/>
</dbReference>
<comment type="caution">
    <text evidence="2">The sequence shown here is derived from an EMBL/GenBank/DDBJ whole genome shotgun (WGS) entry which is preliminary data.</text>
</comment>
<sequence length="202" mass="22675">MSLISCLFRLYYVVYIYPALKFRVGTQCSILPGTCSCDLSKRFRSKMKDRRSTRAKAGELWPMERPEGMPVIQSLEVMCGKDHMDVHLTFSHPFEGIVSSKGQHGDPRCVYVPPSTGQTYFSFRIAYAKCGTKPALIVSKKRHSPYHITQHGTPRPIFPRHGDADPESTNFKCISFPIKLFTTLSAGGLMTSDANPNYAESD</sequence>